<name>A0A0E9LX23_9BACT</name>
<evidence type="ECO:0000256" key="2">
    <source>
        <dbReference type="ARBA" id="ARBA00022692"/>
    </source>
</evidence>
<keyword evidence="3 5" id="KW-1133">Transmembrane helix</keyword>
<feature type="transmembrane region" description="Helical" evidence="5">
    <location>
        <begin position="48"/>
        <end position="71"/>
    </location>
</feature>
<dbReference type="GO" id="GO:0016020">
    <property type="term" value="C:membrane"/>
    <property type="evidence" value="ECO:0007669"/>
    <property type="project" value="UniProtKB-SubCell"/>
</dbReference>
<dbReference type="Pfam" id="PF01758">
    <property type="entry name" value="SBF"/>
    <property type="match status" value="1"/>
</dbReference>
<dbReference type="InterPro" id="IPR038770">
    <property type="entry name" value="Na+/solute_symporter_sf"/>
</dbReference>
<protein>
    <submittedName>
        <fullName evidence="6">Na(+) dependent transporter,Sodium Bile acid symporter family</fullName>
    </submittedName>
</protein>
<feature type="transmembrane region" description="Helical" evidence="5">
    <location>
        <begin position="77"/>
        <end position="96"/>
    </location>
</feature>
<dbReference type="Proteomes" id="UP000032900">
    <property type="component" value="Unassembled WGS sequence"/>
</dbReference>
<dbReference type="PANTHER" id="PTHR10361">
    <property type="entry name" value="SODIUM-BILE ACID COTRANSPORTER"/>
    <property type="match status" value="1"/>
</dbReference>
<accession>A0A0E9LX23</accession>
<comment type="subcellular location">
    <subcellularLocation>
        <location evidence="1">Membrane</location>
        <topology evidence="1">Multi-pass membrane protein</topology>
    </subcellularLocation>
</comment>
<keyword evidence="7" id="KW-1185">Reference proteome</keyword>
<keyword evidence="4 5" id="KW-0472">Membrane</keyword>
<feature type="transmembrane region" description="Helical" evidence="5">
    <location>
        <begin position="217"/>
        <end position="239"/>
    </location>
</feature>
<dbReference type="STRING" id="1236989.JCM15548_12031"/>
<feature type="transmembrane region" description="Helical" evidence="5">
    <location>
        <begin position="192"/>
        <end position="211"/>
    </location>
</feature>
<dbReference type="InterPro" id="IPR002657">
    <property type="entry name" value="BilAc:Na_symport/Acr3"/>
</dbReference>
<evidence type="ECO:0000256" key="5">
    <source>
        <dbReference type="SAM" id="Phobius"/>
    </source>
</evidence>
<feature type="transmembrane region" description="Helical" evidence="5">
    <location>
        <begin position="108"/>
        <end position="134"/>
    </location>
</feature>
<keyword evidence="2 5" id="KW-0812">Transmembrane</keyword>
<feature type="transmembrane region" description="Helical" evidence="5">
    <location>
        <begin position="251"/>
        <end position="271"/>
    </location>
</feature>
<dbReference type="InterPro" id="IPR004710">
    <property type="entry name" value="Bilac:Na_transpt"/>
</dbReference>
<reference evidence="6 7" key="1">
    <citation type="journal article" date="2015" name="Microbes Environ.">
        <title>Distribution and evolution of nitrogen fixation genes in the phylum bacteroidetes.</title>
        <authorList>
            <person name="Inoue J."/>
            <person name="Oshima K."/>
            <person name="Suda W."/>
            <person name="Sakamoto M."/>
            <person name="Iino T."/>
            <person name="Noda S."/>
            <person name="Hongoh Y."/>
            <person name="Hattori M."/>
            <person name="Ohkuma M."/>
        </authorList>
    </citation>
    <scope>NUCLEOTIDE SEQUENCE [LARGE SCALE GENOMIC DNA]</scope>
    <source>
        <strain evidence="6">JCM 15548</strain>
    </source>
</reference>
<dbReference type="Gene3D" id="1.20.1530.20">
    <property type="match status" value="1"/>
</dbReference>
<feature type="transmembrane region" description="Helical" evidence="5">
    <location>
        <begin position="15"/>
        <end position="36"/>
    </location>
</feature>
<comment type="caution">
    <text evidence="6">The sequence shown here is derived from an EMBL/GenBank/DDBJ whole genome shotgun (WGS) entry which is preliminary data.</text>
</comment>
<dbReference type="OrthoDB" id="9806785at2"/>
<feature type="transmembrane region" description="Helical" evidence="5">
    <location>
        <begin position="277"/>
        <end position="299"/>
    </location>
</feature>
<evidence type="ECO:0000313" key="7">
    <source>
        <dbReference type="Proteomes" id="UP000032900"/>
    </source>
</evidence>
<evidence type="ECO:0000256" key="3">
    <source>
        <dbReference type="ARBA" id="ARBA00022989"/>
    </source>
</evidence>
<evidence type="ECO:0000256" key="4">
    <source>
        <dbReference type="ARBA" id="ARBA00023136"/>
    </source>
</evidence>
<evidence type="ECO:0000256" key="1">
    <source>
        <dbReference type="ARBA" id="ARBA00004141"/>
    </source>
</evidence>
<proteinExistence type="predicted"/>
<dbReference type="AlphaFoldDB" id="A0A0E9LX23"/>
<feature type="transmembrane region" description="Helical" evidence="5">
    <location>
        <begin position="154"/>
        <end position="172"/>
    </location>
</feature>
<organism evidence="6 7">
    <name type="scientific">Geofilum rubicundum JCM 15548</name>
    <dbReference type="NCBI Taxonomy" id="1236989"/>
    <lineage>
        <taxon>Bacteria</taxon>
        <taxon>Pseudomonadati</taxon>
        <taxon>Bacteroidota</taxon>
        <taxon>Bacteroidia</taxon>
        <taxon>Marinilabiliales</taxon>
        <taxon>Marinilabiliaceae</taxon>
        <taxon>Geofilum</taxon>
    </lineage>
</organism>
<dbReference type="RefSeq" id="WP_062124368.1">
    <property type="nucleotide sequence ID" value="NZ_BAZW01000013.1"/>
</dbReference>
<dbReference type="PANTHER" id="PTHR10361:SF28">
    <property type="entry name" value="P3 PROTEIN-RELATED"/>
    <property type="match status" value="1"/>
</dbReference>
<gene>
    <name evidence="6" type="ORF">JCM15548_12031</name>
</gene>
<sequence length="313" mass="34115">MKVLDNIVLNFSQEGLLALNIVIALVMFGVALDIKWQHFIDIVRSPKAVIAGALSQFILLPAVTFLLILAVNPTPTVALGMILVASCPGGNISNFMSSLAKGNTALSVSLTAVSTSAALIMTPLNFTLWGQLYLSYTAASDAYLVPIEIELMQVVQTVVLLLGIPVLAGLLFNEYLPKITKKITQPFRKISILIFITYVVVLLSANFDHFIRHIHLIFLIVLIHNALALGTGFSVASVFRLSRTDRRSVTIETGIQNSGLALVLIFNPKIFPPELQLGGMAFIAAWWGVWHIVSGLLLSSLWSRKSLNKPVVQ</sequence>
<dbReference type="EMBL" id="BAZW01000013">
    <property type="protein sequence ID" value="GAO29804.1"/>
    <property type="molecule type" value="Genomic_DNA"/>
</dbReference>
<evidence type="ECO:0000313" key="6">
    <source>
        <dbReference type="EMBL" id="GAO29804.1"/>
    </source>
</evidence>